<organism evidence="1 2">
    <name type="scientific">Bradymonas sediminis</name>
    <dbReference type="NCBI Taxonomy" id="1548548"/>
    <lineage>
        <taxon>Bacteria</taxon>
        <taxon>Deltaproteobacteria</taxon>
        <taxon>Bradymonadales</taxon>
        <taxon>Bradymonadaceae</taxon>
        <taxon>Bradymonas</taxon>
    </lineage>
</organism>
<dbReference type="KEGG" id="bsed:DN745_10470"/>
<protein>
    <submittedName>
        <fullName evidence="1">Uncharacterized protein</fullName>
    </submittedName>
</protein>
<name>A0A2Z4FLN8_9DELT</name>
<keyword evidence="2" id="KW-1185">Reference proteome</keyword>
<evidence type="ECO:0000313" key="2">
    <source>
        <dbReference type="Proteomes" id="UP000249799"/>
    </source>
</evidence>
<dbReference type="Pfam" id="PF16949">
    <property type="entry name" value="ABC_tran_2"/>
    <property type="match status" value="1"/>
</dbReference>
<accession>A0A2Z4FLN8</accession>
<sequence length="574" mass="64172">MIGNLIAIKFQMVRGGLRSKQDGRFRGPVFFVLSLFFWVNLYRGSLWLVSQSIAIEPVGELLIQKLLSIAFLVFFALLAFSNVVTAFTTFYLADDLQFLMSKPIPRDTFFSSRFIESLAQSSWIVLLFGLPIFIASGVGVGATWDYYMMLGLVLLPFVALPTAFATLLSLLVTNLLQANRTRDALLFLGLLGFSGLFFIVRALRPERLLNPDSFDSIGQMLDLLSTPTSIYLPSDWCMNVVIPVLFKSGSPDWWSFGILYSTPMALFFVSAWLHRRWYWRGYSKAQEGRHGQGLLQIGRDWLLKRSANLRGDLEENLADLEARGDTLLSSFRELVRKDQKVFVRDASQWSQLLVVVAIIIIYLVNYKYLEAAADQELFGQVGLYFFNLASCGFVLVALSGRFVFPSVSVEGRSFWLILQAPITLERFLVGKWLGTLAPVFIVGQLLIWSSNLLVLQNWVLMLIASALIFLLTLVSTAMAMGLGAVYPQFHNPNAAKIASSFGAVIYMILAMLVVLFTLACTFAVTMHIGSLIDGKGGRSITSYHLVIFTIGLLTPLVVSWISIRIGAASLRRRL</sequence>
<dbReference type="InterPro" id="IPR031599">
    <property type="entry name" value="ABC_tran_2"/>
</dbReference>
<dbReference type="Proteomes" id="UP000249799">
    <property type="component" value="Chromosome"/>
</dbReference>
<proteinExistence type="predicted"/>
<evidence type="ECO:0000313" key="1">
    <source>
        <dbReference type="EMBL" id="AWV89740.1"/>
    </source>
</evidence>
<dbReference type="EMBL" id="CP030032">
    <property type="protein sequence ID" value="AWV89740.1"/>
    <property type="molecule type" value="Genomic_DNA"/>
</dbReference>
<dbReference type="AlphaFoldDB" id="A0A2Z4FLN8"/>
<gene>
    <name evidence="1" type="ORF">DN745_10470</name>
</gene>
<reference evidence="1 2" key="1">
    <citation type="submission" date="2018-06" db="EMBL/GenBank/DDBJ databases">
        <title>Lujinxingia sediminis gen. nov. sp. nov., a new facultative anaerobic member of the class Deltaproteobacteria, and proposal of Lujinxingaceae fam. nov.</title>
        <authorList>
            <person name="Guo L.-Y."/>
            <person name="Li C.-M."/>
            <person name="Wang S."/>
            <person name="Du Z.-J."/>
        </authorList>
    </citation>
    <scope>NUCLEOTIDE SEQUENCE [LARGE SCALE GENOMIC DNA]</scope>
    <source>
        <strain evidence="1 2">FA350</strain>
    </source>
</reference>
<dbReference type="RefSeq" id="WP_111334638.1">
    <property type="nucleotide sequence ID" value="NZ_CP030032.1"/>
</dbReference>
<dbReference type="OrthoDB" id="56319at2"/>